<evidence type="ECO:0000313" key="17">
    <source>
        <dbReference type="Proteomes" id="UP000316905"/>
    </source>
</evidence>
<evidence type="ECO:0000256" key="7">
    <source>
        <dbReference type="ARBA" id="ARBA00022605"/>
    </source>
</evidence>
<evidence type="ECO:0000256" key="4">
    <source>
        <dbReference type="ARBA" id="ARBA00013001"/>
    </source>
</evidence>
<dbReference type="Proteomes" id="UP000316905">
    <property type="component" value="Unassembled WGS sequence"/>
</dbReference>
<evidence type="ECO:0000256" key="2">
    <source>
        <dbReference type="ARBA" id="ARBA00005216"/>
    </source>
</evidence>
<dbReference type="SUPFAM" id="SSF52283">
    <property type="entry name" value="Formate/glycerate dehydrogenase catalytic domain-like"/>
    <property type="match status" value="1"/>
</dbReference>
<dbReference type="GO" id="GO:0047545">
    <property type="term" value="F:(S)-2-hydroxyglutarate dehydrogenase activity"/>
    <property type="evidence" value="ECO:0007669"/>
    <property type="project" value="UniProtKB-ARBA"/>
</dbReference>
<dbReference type="PANTHER" id="PTHR43761:SF1">
    <property type="entry name" value="D-ISOMER SPECIFIC 2-HYDROXYACID DEHYDROGENASE CATALYTIC DOMAIN-CONTAINING PROTEIN-RELATED"/>
    <property type="match status" value="1"/>
</dbReference>
<keyword evidence="9" id="KW-0520">NAD</keyword>
<dbReference type="PROSITE" id="PS00671">
    <property type="entry name" value="D_2_HYDROXYACID_DH_3"/>
    <property type="match status" value="1"/>
</dbReference>
<dbReference type="Pfam" id="PF02826">
    <property type="entry name" value="2-Hacid_dh_C"/>
    <property type="match status" value="1"/>
</dbReference>
<dbReference type="NCBIfam" id="NF008759">
    <property type="entry name" value="PRK11790.1"/>
    <property type="match status" value="1"/>
</dbReference>
<comment type="similarity">
    <text evidence="3 14">Belongs to the D-isomer specific 2-hydroxyacid dehydrogenase family.</text>
</comment>
<dbReference type="UniPathway" id="UPA00135">
    <property type="reaction ID" value="UER00196"/>
</dbReference>
<evidence type="ECO:0000256" key="8">
    <source>
        <dbReference type="ARBA" id="ARBA00023002"/>
    </source>
</evidence>
<evidence type="ECO:0000259" key="15">
    <source>
        <dbReference type="PROSITE" id="PS51671"/>
    </source>
</evidence>
<accession>A0A562Q686</accession>
<dbReference type="InterPro" id="IPR029752">
    <property type="entry name" value="D-isomer_DH_CS1"/>
</dbReference>
<comment type="caution">
    <text evidence="16">The sequence shown here is derived from an EMBL/GenBank/DDBJ whole genome shotgun (WGS) entry which is preliminary data.</text>
</comment>
<dbReference type="Gene3D" id="3.30.70.260">
    <property type="match status" value="1"/>
</dbReference>
<evidence type="ECO:0000256" key="14">
    <source>
        <dbReference type="RuleBase" id="RU003719"/>
    </source>
</evidence>
<comment type="pathway">
    <text evidence="2">Amino-acid biosynthesis; L-serine biosynthesis; L-serine from 3-phospho-D-glycerate: step 1/3.</text>
</comment>
<sequence>MPILRCCQQATDSHFLGTTGLTQMSKTSLDKSKIRFLLLEGVHQSAVDTLKAAGYTNIEYIAKALPEAELKEKIADAHFVGIRSRTQLTEEVFDCAKKLIAVGCFCIGTNQVDLNAARERGIVVFNAPYSNTRSVAELVLAEAILLLRGIPAKNASCHRGGWIKSANNSYEIRGKKLGIIGYGSIGTQLSVLAEGLGMQVYFYDVVTKLPLGNAQQVSSLTELLGMADIVTLHVPETPSTKLMMGEREIRAMKKGSILLNAARGTVVDLEALAAAIKDEHLLGAAIDVFPVEPRSNNDEFVSPLRGLDNVILTPHIGGSTMEAQANIGLEVAEKLVKYSDNGTSVSSVNFPEVALPSHPGKHRLLHIHQNIPGVLSEINRVFSENGINISGQYLQTNEKVGYVVIDVDAEYSDMAQEKLQNVKGTIRCRVLF</sequence>
<gene>
    <name evidence="16" type="ORF">IQ22_03428</name>
</gene>
<dbReference type="InterPro" id="IPR054480">
    <property type="entry name" value="AHAS_small-like_ACT"/>
</dbReference>
<dbReference type="PROSITE" id="PS00065">
    <property type="entry name" value="D_2_HYDROXYACID_DH_1"/>
    <property type="match status" value="1"/>
</dbReference>
<keyword evidence="10" id="KW-0718">Serine biosynthesis</keyword>
<keyword evidence="7" id="KW-0028">Amino-acid biosynthesis</keyword>
<evidence type="ECO:0000256" key="9">
    <source>
        <dbReference type="ARBA" id="ARBA00023027"/>
    </source>
</evidence>
<protein>
    <recommendedName>
        <fullName evidence="6">D-3-phosphoglycerate dehydrogenase</fullName>
        <ecNumber evidence="4">1.1.1.399</ecNumber>
        <ecNumber evidence="5">1.1.1.95</ecNumber>
    </recommendedName>
    <alternativeName>
        <fullName evidence="11">2-oxoglutarate reductase</fullName>
    </alternativeName>
</protein>
<dbReference type="GO" id="GO:0004617">
    <property type="term" value="F:phosphoglycerate dehydrogenase activity"/>
    <property type="evidence" value="ECO:0007669"/>
    <property type="project" value="UniProtKB-EC"/>
</dbReference>
<organism evidence="16 17">
    <name type="scientific">Pseudomonas duriflava</name>
    <dbReference type="NCBI Taxonomy" id="459528"/>
    <lineage>
        <taxon>Bacteria</taxon>
        <taxon>Pseudomonadati</taxon>
        <taxon>Pseudomonadota</taxon>
        <taxon>Gammaproteobacteria</taxon>
        <taxon>Pseudomonadales</taxon>
        <taxon>Pseudomonadaceae</taxon>
        <taxon>Pseudomonas</taxon>
    </lineage>
</organism>
<keyword evidence="8 14" id="KW-0560">Oxidoreductase</keyword>
<dbReference type="EC" id="1.1.1.95" evidence="5"/>
<proteinExistence type="inferred from homology"/>
<dbReference type="InterPro" id="IPR045865">
    <property type="entry name" value="ACT-like_dom_sf"/>
</dbReference>
<dbReference type="GO" id="GO:0006564">
    <property type="term" value="P:L-serine biosynthetic process"/>
    <property type="evidence" value="ECO:0007669"/>
    <property type="project" value="UniProtKB-KW"/>
</dbReference>
<reference evidence="16 17" key="1">
    <citation type="journal article" date="2015" name="Stand. Genomic Sci.">
        <title>Genomic Encyclopedia of Bacterial and Archaeal Type Strains, Phase III: the genomes of soil and plant-associated and newly described type strains.</title>
        <authorList>
            <person name="Whitman W.B."/>
            <person name="Woyke T."/>
            <person name="Klenk H.P."/>
            <person name="Zhou Y."/>
            <person name="Lilburn T.G."/>
            <person name="Beck B.J."/>
            <person name="De Vos P."/>
            <person name="Vandamme P."/>
            <person name="Eisen J.A."/>
            <person name="Garrity G."/>
            <person name="Hugenholtz P."/>
            <person name="Kyrpides N.C."/>
        </authorList>
    </citation>
    <scope>NUCLEOTIDE SEQUENCE [LARGE SCALE GENOMIC DNA]</scope>
    <source>
        <strain evidence="16 17">CGMCC 1.6858</strain>
    </source>
</reference>
<dbReference type="AlphaFoldDB" id="A0A562Q686"/>
<dbReference type="PROSITE" id="PS51671">
    <property type="entry name" value="ACT"/>
    <property type="match status" value="1"/>
</dbReference>
<comment type="function">
    <text evidence="1">Catalyzes the reversible oxidation of 3-phospho-D-glycerate to 3-phosphonooxypyruvate, the first step of the phosphorylated L-serine biosynthesis pathway. Also catalyzes the reversible oxidation of 2-hydroxyglutarate to 2-oxoglutarate.</text>
</comment>
<evidence type="ECO:0000256" key="12">
    <source>
        <dbReference type="ARBA" id="ARBA00048126"/>
    </source>
</evidence>
<evidence type="ECO:0000256" key="5">
    <source>
        <dbReference type="ARBA" id="ARBA00013143"/>
    </source>
</evidence>
<dbReference type="EC" id="1.1.1.399" evidence="4"/>
<dbReference type="PROSITE" id="PS00670">
    <property type="entry name" value="D_2_HYDROXYACID_DH_2"/>
    <property type="match status" value="1"/>
</dbReference>
<dbReference type="InterPro" id="IPR002912">
    <property type="entry name" value="ACT_dom"/>
</dbReference>
<keyword evidence="17" id="KW-1185">Reference proteome</keyword>
<dbReference type="PANTHER" id="PTHR43761">
    <property type="entry name" value="D-ISOMER SPECIFIC 2-HYDROXYACID DEHYDROGENASE FAMILY PROTEIN (AFU_ORTHOLOGUE AFUA_1G13630)"/>
    <property type="match status" value="1"/>
</dbReference>
<feature type="domain" description="ACT" evidence="15">
    <location>
        <begin position="363"/>
        <end position="432"/>
    </location>
</feature>
<dbReference type="InterPro" id="IPR036291">
    <property type="entry name" value="NAD(P)-bd_dom_sf"/>
</dbReference>
<evidence type="ECO:0000256" key="1">
    <source>
        <dbReference type="ARBA" id="ARBA00003800"/>
    </source>
</evidence>
<evidence type="ECO:0000256" key="3">
    <source>
        <dbReference type="ARBA" id="ARBA00005854"/>
    </source>
</evidence>
<dbReference type="GO" id="GO:0051287">
    <property type="term" value="F:NAD binding"/>
    <property type="evidence" value="ECO:0007669"/>
    <property type="project" value="InterPro"/>
</dbReference>
<name>A0A562Q686_9PSED</name>
<dbReference type="InterPro" id="IPR029753">
    <property type="entry name" value="D-isomer_DH_CS"/>
</dbReference>
<evidence type="ECO:0000313" key="16">
    <source>
        <dbReference type="EMBL" id="TWI52285.1"/>
    </source>
</evidence>
<dbReference type="InterPro" id="IPR006140">
    <property type="entry name" value="D-isomer_DH_NAD-bd"/>
</dbReference>
<evidence type="ECO:0000256" key="13">
    <source>
        <dbReference type="ARBA" id="ARBA00048731"/>
    </source>
</evidence>
<dbReference type="Pfam" id="PF22629">
    <property type="entry name" value="ACT_AHAS_ss"/>
    <property type="match status" value="1"/>
</dbReference>
<dbReference type="FunFam" id="3.40.50.720:FF:000041">
    <property type="entry name" value="D-3-phosphoglycerate dehydrogenase"/>
    <property type="match status" value="1"/>
</dbReference>
<comment type="catalytic activity">
    <reaction evidence="12">
        <text>(R)-2-hydroxyglutarate + NAD(+) = 2-oxoglutarate + NADH + H(+)</text>
        <dbReference type="Rhea" id="RHEA:49612"/>
        <dbReference type="ChEBI" id="CHEBI:15378"/>
        <dbReference type="ChEBI" id="CHEBI:15801"/>
        <dbReference type="ChEBI" id="CHEBI:16810"/>
        <dbReference type="ChEBI" id="CHEBI:57540"/>
        <dbReference type="ChEBI" id="CHEBI:57945"/>
        <dbReference type="EC" id="1.1.1.399"/>
    </reaction>
</comment>
<dbReference type="SUPFAM" id="SSF55021">
    <property type="entry name" value="ACT-like"/>
    <property type="match status" value="1"/>
</dbReference>
<evidence type="ECO:0000256" key="11">
    <source>
        <dbReference type="ARBA" id="ARBA00030455"/>
    </source>
</evidence>
<dbReference type="CDD" id="cd12176">
    <property type="entry name" value="PGDH_3"/>
    <property type="match status" value="1"/>
</dbReference>
<evidence type="ECO:0000256" key="6">
    <source>
        <dbReference type="ARBA" id="ARBA00021582"/>
    </source>
</evidence>
<dbReference type="InterPro" id="IPR050418">
    <property type="entry name" value="D-iso_2-hydroxyacid_DH_PdxB"/>
</dbReference>
<dbReference type="SUPFAM" id="SSF51735">
    <property type="entry name" value="NAD(P)-binding Rossmann-fold domains"/>
    <property type="match status" value="1"/>
</dbReference>
<dbReference type="CDD" id="cd04901">
    <property type="entry name" value="ACT_3PGDH"/>
    <property type="match status" value="1"/>
</dbReference>
<evidence type="ECO:0000256" key="10">
    <source>
        <dbReference type="ARBA" id="ARBA00023299"/>
    </source>
</evidence>
<dbReference type="Pfam" id="PF00389">
    <property type="entry name" value="2-Hacid_dh"/>
    <property type="match status" value="1"/>
</dbReference>
<dbReference type="EMBL" id="VLKY01000012">
    <property type="protein sequence ID" value="TWI52285.1"/>
    <property type="molecule type" value="Genomic_DNA"/>
</dbReference>
<comment type="catalytic activity">
    <reaction evidence="13">
        <text>(2R)-3-phosphoglycerate + NAD(+) = 3-phosphooxypyruvate + NADH + H(+)</text>
        <dbReference type="Rhea" id="RHEA:12641"/>
        <dbReference type="ChEBI" id="CHEBI:15378"/>
        <dbReference type="ChEBI" id="CHEBI:18110"/>
        <dbReference type="ChEBI" id="CHEBI:57540"/>
        <dbReference type="ChEBI" id="CHEBI:57945"/>
        <dbReference type="ChEBI" id="CHEBI:58272"/>
        <dbReference type="EC" id="1.1.1.95"/>
    </reaction>
</comment>
<dbReference type="FunFam" id="3.30.70.260:FF:000007">
    <property type="entry name" value="D-3-phosphoglycerate dehydrogenase"/>
    <property type="match status" value="1"/>
</dbReference>
<dbReference type="Gene3D" id="3.40.50.720">
    <property type="entry name" value="NAD(P)-binding Rossmann-like Domain"/>
    <property type="match status" value="2"/>
</dbReference>
<dbReference type="InterPro" id="IPR006139">
    <property type="entry name" value="D-isomer_2_OHA_DH_cat_dom"/>
</dbReference>